<evidence type="ECO:0000313" key="2">
    <source>
        <dbReference type="Proteomes" id="UP001596417"/>
    </source>
</evidence>
<proteinExistence type="predicted"/>
<name>A0ABD5YN44_9EURY</name>
<dbReference type="GeneID" id="76198126"/>
<dbReference type="RefSeq" id="WP_248904032.1">
    <property type="nucleotide sequence ID" value="NZ_CP109979.1"/>
</dbReference>
<evidence type="ECO:0008006" key="3">
    <source>
        <dbReference type="Google" id="ProtNLM"/>
    </source>
</evidence>
<evidence type="ECO:0000313" key="1">
    <source>
        <dbReference type="EMBL" id="MFC7188581.1"/>
    </source>
</evidence>
<dbReference type="AlphaFoldDB" id="A0ABD5YN44"/>
<dbReference type="Proteomes" id="UP001596417">
    <property type="component" value="Unassembled WGS sequence"/>
</dbReference>
<dbReference type="EMBL" id="JBHTAX010000001">
    <property type="protein sequence ID" value="MFC7188581.1"/>
    <property type="molecule type" value="Genomic_DNA"/>
</dbReference>
<accession>A0ABD5YN44</accession>
<reference evidence="1 2" key="1">
    <citation type="journal article" date="2019" name="Int. J. Syst. Evol. Microbiol.">
        <title>The Global Catalogue of Microorganisms (GCM) 10K type strain sequencing project: providing services to taxonomists for standard genome sequencing and annotation.</title>
        <authorList>
            <consortium name="The Broad Institute Genomics Platform"/>
            <consortium name="The Broad Institute Genome Sequencing Center for Infectious Disease"/>
            <person name="Wu L."/>
            <person name="Ma J."/>
        </authorList>
    </citation>
    <scope>NUCLEOTIDE SEQUENCE [LARGE SCALE GENOMIC DNA]</scope>
    <source>
        <strain evidence="1 2">RDMS1</strain>
    </source>
</reference>
<organism evidence="1 2">
    <name type="scientific">Halocatena marina</name>
    <dbReference type="NCBI Taxonomy" id="2934937"/>
    <lineage>
        <taxon>Archaea</taxon>
        <taxon>Methanobacteriati</taxon>
        <taxon>Methanobacteriota</taxon>
        <taxon>Stenosarchaea group</taxon>
        <taxon>Halobacteria</taxon>
        <taxon>Halobacteriales</taxon>
        <taxon>Natronomonadaceae</taxon>
        <taxon>Halocatena</taxon>
    </lineage>
</organism>
<keyword evidence="2" id="KW-1185">Reference proteome</keyword>
<sequence>MPRTRGCYKDCVTFAENAYGEYEDMIEEMEEVYDWADEHIQELLAATSTNE</sequence>
<comment type="caution">
    <text evidence="1">The sequence shown here is derived from an EMBL/GenBank/DDBJ whole genome shotgun (WGS) entry which is preliminary data.</text>
</comment>
<protein>
    <recommendedName>
        <fullName evidence="3">Phage protein</fullName>
    </recommendedName>
</protein>
<gene>
    <name evidence="1" type="ORF">ACFQL7_01060</name>
</gene>